<protein>
    <submittedName>
        <fullName evidence="3">Uncharacterized protein</fullName>
    </submittedName>
</protein>
<dbReference type="OrthoDB" id="5418899at2759"/>
<keyword evidence="2" id="KW-0539">Nucleus</keyword>
<comment type="subcellular location">
    <subcellularLocation>
        <location evidence="1">Nucleus</location>
    </subcellularLocation>
</comment>
<keyword evidence="4" id="KW-1185">Reference proteome</keyword>
<gene>
    <name evidence="3" type="ORF">N7532_009500</name>
</gene>
<dbReference type="Proteomes" id="UP001149074">
    <property type="component" value="Unassembled WGS sequence"/>
</dbReference>
<evidence type="ECO:0000313" key="4">
    <source>
        <dbReference type="Proteomes" id="UP001149074"/>
    </source>
</evidence>
<accession>A0A9W9EZP0</accession>
<evidence type="ECO:0000313" key="3">
    <source>
        <dbReference type="EMBL" id="KAJ5090816.1"/>
    </source>
</evidence>
<sequence>MDLFDTTAYFSSKVPVLAATKPLLKSAVCALSAKHLRHICHAANQTGESPNSLSNYSRLPLRNEDMWQYHSAKQYDQALRSLKTAIDLGTYDNSPSNKEEMLAAVAILCAFELMDAPGSAWRAHLSALPLFSDGDMSLTDNSTIIIPRTSIKGPIFWSLARQDLLCAFISETQTRLDLKDMRLWQNAGVVTDEHGTLLSSNPQNIMDIQDSSGFEEDTKANELTWILGKIANHLTAGDALIPDENELPRGQRPSIGLTQEHLSDRWNLLMAELENWYGSLPPIFRVTARTRELGQPNPRLKLSFRTFEQIWFDLPICAATVQSYHQAKILMYANEPQESTAIRSTVSSRLRSYRHALSEAIYHARQICGISLANSTDSVRINSVQALFVAGQVFEDQQEQDGVIELLVGIERDLGWTTKYHVSKLTDEWARGRSDNHADRVERTHHQRWGF</sequence>
<dbReference type="RefSeq" id="XP_056472797.1">
    <property type="nucleotide sequence ID" value="XM_056621991.1"/>
</dbReference>
<reference evidence="3" key="2">
    <citation type="journal article" date="2023" name="IMA Fungus">
        <title>Comparative genomic study of the Penicillium genus elucidates a diverse pangenome and 15 lateral gene transfer events.</title>
        <authorList>
            <person name="Petersen C."/>
            <person name="Sorensen T."/>
            <person name="Nielsen M.R."/>
            <person name="Sondergaard T.E."/>
            <person name="Sorensen J.L."/>
            <person name="Fitzpatrick D.A."/>
            <person name="Frisvad J.C."/>
            <person name="Nielsen K.L."/>
        </authorList>
    </citation>
    <scope>NUCLEOTIDE SEQUENCE</scope>
    <source>
        <strain evidence="3">IBT 30761</strain>
    </source>
</reference>
<dbReference type="PANTHER" id="PTHR37534:SF9">
    <property type="entry name" value="ZN(II)2CYS6 TRANSCRIPTION FACTOR (EUROFUNG)"/>
    <property type="match status" value="1"/>
</dbReference>
<dbReference type="EMBL" id="JAPQKI010000009">
    <property type="protein sequence ID" value="KAJ5090816.1"/>
    <property type="molecule type" value="Genomic_DNA"/>
</dbReference>
<comment type="caution">
    <text evidence="3">The sequence shown here is derived from an EMBL/GenBank/DDBJ whole genome shotgun (WGS) entry which is preliminary data.</text>
</comment>
<dbReference type="GO" id="GO:0003700">
    <property type="term" value="F:DNA-binding transcription factor activity"/>
    <property type="evidence" value="ECO:0007669"/>
    <property type="project" value="TreeGrafter"/>
</dbReference>
<dbReference type="GO" id="GO:0000976">
    <property type="term" value="F:transcription cis-regulatory region binding"/>
    <property type="evidence" value="ECO:0007669"/>
    <property type="project" value="TreeGrafter"/>
</dbReference>
<name>A0A9W9EZP0_9EURO</name>
<dbReference type="InterPro" id="IPR021858">
    <property type="entry name" value="Fun_TF"/>
</dbReference>
<reference evidence="3" key="1">
    <citation type="submission" date="2022-11" db="EMBL/GenBank/DDBJ databases">
        <authorList>
            <person name="Petersen C."/>
        </authorList>
    </citation>
    <scope>NUCLEOTIDE SEQUENCE</scope>
    <source>
        <strain evidence="3">IBT 30761</strain>
    </source>
</reference>
<organism evidence="3 4">
    <name type="scientific">Penicillium argentinense</name>
    <dbReference type="NCBI Taxonomy" id="1131581"/>
    <lineage>
        <taxon>Eukaryota</taxon>
        <taxon>Fungi</taxon>
        <taxon>Dikarya</taxon>
        <taxon>Ascomycota</taxon>
        <taxon>Pezizomycotina</taxon>
        <taxon>Eurotiomycetes</taxon>
        <taxon>Eurotiomycetidae</taxon>
        <taxon>Eurotiales</taxon>
        <taxon>Aspergillaceae</taxon>
        <taxon>Penicillium</taxon>
    </lineage>
</organism>
<proteinExistence type="predicted"/>
<dbReference type="GO" id="GO:0005634">
    <property type="term" value="C:nucleus"/>
    <property type="evidence" value="ECO:0007669"/>
    <property type="project" value="UniProtKB-SubCell"/>
</dbReference>
<dbReference type="Pfam" id="PF11951">
    <property type="entry name" value="Fungal_trans_2"/>
    <property type="match status" value="1"/>
</dbReference>
<dbReference type="PANTHER" id="PTHR37534">
    <property type="entry name" value="TRANSCRIPTIONAL ACTIVATOR PROTEIN UGA3"/>
    <property type="match status" value="1"/>
</dbReference>
<dbReference type="GO" id="GO:0045944">
    <property type="term" value="P:positive regulation of transcription by RNA polymerase II"/>
    <property type="evidence" value="ECO:0007669"/>
    <property type="project" value="TreeGrafter"/>
</dbReference>
<dbReference type="GeneID" id="81360970"/>
<evidence type="ECO:0000256" key="2">
    <source>
        <dbReference type="ARBA" id="ARBA00023242"/>
    </source>
</evidence>
<dbReference type="AlphaFoldDB" id="A0A9W9EZP0"/>
<evidence type="ECO:0000256" key="1">
    <source>
        <dbReference type="ARBA" id="ARBA00004123"/>
    </source>
</evidence>